<dbReference type="RefSeq" id="WP_028976908.1">
    <property type="nucleotide sequence ID" value="NZ_AP021853.1"/>
</dbReference>
<evidence type="ECO:0000256" key="3">
    <source>
        <dbReference type="ARBA" id="ARBA00023163"/>
    </source>
</evidence>
<dbReference type="InterPro" id="IPR001845">
    <property type="entry name" value="HTH_ArsR_DNA-bd_dom"/>
</dbReference>
<feature type="domain" description="HTH arsR-type" evidence="5">
    <location>
        <begin position="25"/>
        <end position="120"/>
    </location>
</feature>
<dbReference type="SMART" id="SM00418">
    <property type="entry name" value="HTH_ARSR"/>
    <property type="match status" value="1"/>
</dbReference>
<evidence type="ECO:0000313" key="7">
    <source>
        <dbReference type="EMBL" id="QAA21384.1"/>
    </source>
</evidence>
<dbReference type="PANTHER" id="PTHR43132">
    <property type="entry name" value="ARSENICAL RESISTANCE OPERON REPRESSOR ARSR-RELATED"/>
    <property type="match status" value="1"/>
</dbReference>
<dbReference type="CDD" id="cd00090">
    <property type="entry name" value="HTH_ARSR"/>
    <property type="match status" value="1"/>
</dbReference>
<dbReference type="InterPro" id="IPR036388">
    <property type="entry name" value="WH-like_DNA-bd_sf"/>
</dbReference>
<dbReference type="Pfam" id="PF01022">
    <property type="entry name" value="HTH_5"/>
    <property type="match status" value="1"/>
</dbReference>
<dbReference type="GO" id="GO:0046686">
    <property type="term" value="P:response to cadmium ion"/>
    <property type="evidence" value="ECO:0007669"/>
    <property type="project" value="UniProtKB-KW"/>
</dbReference>
<proteinExistence type="predicted"/>
<dbReference type="GO" id="GO:0003700">
    <property type="term" value="F:DNA-binding transcription factor activity"/>
    <property type="evidence" value="ECO:0007669"/>
    <property type="project" value="InterPro"/>
</dbReference>
<dbReference type="Gene3D" id="1.10.10.10">
    <property type="entry name" value="Winged helix-like DNA-binding domain superfamily/Winged helix DNA-binding domain"/>
    <property type="match status" value="1"/>
</dbReference>
<evidence type="ECO:0000313" key="9">
    <source>
        <dbReference type="Proteomes" id="UP000326951"/>
    </source>
</evidence>
<reference evidence="7 8" key="1">
    <citation type="submission" date="2018-01" db="EMBL/GenBank/DDBJ databases">
        <title>Complete genome sequencing of Sporolactobacillus terrae DLG3.</title>
        <authorList>
            <person name="Nam Y.-D."/>
            <person name="Kang J."/>
            <person name="Chung W.-H."/>
        </authorList>
    </citation>
    <scope>NUCLEOTIDE SEQUENCE [LARGE SCALE GENOMIC DNA]</scope>
    <source>
        <strain evidence="7 8">DLG3</strain>
    </source>
</reference>
<evidence type="ECO:0000256" key="2">
    <source>
        <dbReference type="ARBA" id="ARBA00023125"/>
    </source>
</evidence>
<evidence type="ECO:0000256" key="4">
    <source>
        <dbReference type="ARBA" id="ARBA00043263"/>
    </source>
</evidence>
<dbReference type="InterPro" id="IPR051011">
    <property type="entry name" value="Metal_resp_trans_reg"/>
</dbReference>
<dbReference type="GO" id="GO:0003677">
    <property type="term" value="F:DNA binding"/>
    <property type="evidence" value="ECO:0007669"/>
    <property type="project" value="UniProtKB-KW"/>
</dbReference>
<name>A0A410D5L4_9BACL</name>
<evidence type="ECO:0000313" key="6">
    <source>
        <dbReference type="EMBL" id="BBN97633.1"/>
    </source>
</evidence>
<reference evidence="6 9" key="2">
    <citation type="submission" date="2019-09" db="EMBL/GenBank/DDBJ databases">
        <title>Complete genome sequence of Sporolactobacillus terrae 70-3.</title>
        <authorList>
            <person name="Tanaka N."/>
            <person name="Shiwa Y."/>
            <person name="Fujita N."/>
            <person name="Tanasupawat S."/>
        </authorList>
    </citation>
    <scope>NUCLEOTIDE SEQUENCE [LARGE SCALE GENOMIC DNA]</scope>
    <source>
        <strain evidence="6 9">70-3</strain>
    </source>
</reference>
<dbReference type="PROSITE" id="PS00846">
    <property type="entry name" value="HTH_ARSR_1"/>
    <property type="match status" value="1"/>
</dbReference>
<dbReference type="InterPro" id="IPR011991">
    <property type="entry name" value="ArsR-like_HTH"/>
</dbReference>
<dbReference type="InterPro" id="IPR036390">
    <property type="entry name" value="WH_DNA-bd_sf"/>
</dbReference>
<evidence type="ECO:0000313" key="8">
    <source>
        <dbReference type="Proteomes" id="UP000285882"/>
    </source>
</evidence>
<gene>
    <name evidence="7" type="ORF">C0674_01355</name>
    <name evidence="6" type="ORF">St703_03380</name>
</gene>
<dbReference type="STRING" id="1449983.GCA_000647835_02724"/>
<dbReference type="PANTHER" id="PTHR43132:SF6">
    <property type="entry name" value="HTH-TYPE TRANSCRIPTIONAL REPRESSOR CZRA"/>
    <property type="match status" value="1"/>
</dbReference>
<dbReference type="NCBIfam" id="NF033788">
    <property type="entry name" value="HTH_metalloreg"/>
    <property type="match status" value="1"/>
</dbReference>
<dbReference type="EMBL" id="AP021853">
    <property type="protein sequence ID" value="BBN97633.1"/>
    <property type="molecule type" value="Genomic_DNA"/>
</dbReference>
<dbReference type="SUPFAM" id="SSF46785">
    <property type="entry name" value="Winged helix' DNA-binding domain"/>
    <property type="match status" value="1"/>
</dbReference>
<dbReference type="AlphaFoldDB" id="A0A410D5L4"/>
<sequence>MSQQQDVCEVTCIHKDKVMRLRKELDGSRSDRVSDLFKLLADQTRVTIVHALALEKELCVCDVCAVVGCSKATASHHLRLLKKWGIAKSRKEGKFVYYALNDEAVRQLVKLTFLHERSKEGQADQELAE</sequence>
<dbReference type="Proteomes" id="UP000326951">
    <property type="component" value="Chromosome"/>
</dbReference>
<protein>
    <submittedName>
        <fullName evidence="6">Transcriptional regulator</fullName>
    </submittedName>
</protein>
<dbReference type="InterPro" id="IPR018334">
    <property type="entry name" value="ArsR_HTH"/>
</dbReference>
<keyword evidence="3" id="KW-0804">Transcription</keyword>
<dbReference type="EMBL" id="CP025688">
    <property type="protein sequence ID" value="QAA21384.1"/>
    <property type="molecule type" value="Genomic_DNA"/>
</dbReference>
<keyword evidence="8" id="KW-1185">Reference proteome</keyword>
<keyword evidence="2" id="KW-0238">DNA-binding</keyword>
<dbReference type="PRINTS" id="PR00778">
    <property type="entry name" value="HTHARSR"/>
</dbReference>
<accession>A0A410D5L4</accession>
<dbReference type="PROSITE" id="PS50987">
    <property type="entry name" value="HTH_ARSR_2"/>
    <property type="match status" value="1"/>
</dbReference>
<organism evidence="6 9">
    <name type="scientific">Sporolactobacillus terrae</name>
    <dbReference type="NCBI Taxonomy" id="269673"/>
    <lineage>
        <taxon>Bacteria</taxon>
        <taxon>Bacillati</taxon>
        <taxon>Bacillota</taxon>
        <taxon>Bacilli</taxon>
        <taxon>Bacillales</taxon>
        <taxon>Sporolactobacillaceae</taxon>
        <taxon>Sporolactobacillus</taxon>
    </lineage>
</organism>
<keyword evidence="4" id="KW-0105">Cadmium resistance</keyword>
<dbReference type="Proteomes" id="UP000285882">
    <property type="component" value="Chromosome"/>
</dbReference>
<keyword evidence="1" id="KW-0805">Transcription regulation</keyword>
<evidence type="ECO:0000259" key="5">
    <source>
        <dbReference type="PROSITE" id="PS50987"/>
    </source>
</evidence>
<evidence type="ECO:0000256" key="1">
    <source>
        <dbReference type="ARBA" id="ARBA00023015"/>
    </source>
</evidence>